<evidence type="ECO:0000256" key="2">
    <source>
        <dbReference type="ARBA" id="ARBA00023125"/>
    </source>
</evidence>
<keyword evidence="2 4" id="KW-0238">DNA-binding</keyword>
<evidence type="ECO:0000313" key="6">
    <source>
        <dbReference type="EMBL" id="MDV7265492.1"/>
    </source>
</evidence>
<accession>A0AAE5A6C3</accession>
<comment type="caution">
    <text evidence="6">The sequence shown here is derived from an EMBL/GenBank/DDBJ whole genome shotgun (WGS) entry which is preliminary data.</text>
</comment>
<dbReference type="PRINTS" id="PR00455">
    <property type="entry name" value="HTHTETR"/>
</dbReference>
<feature type="DNA-binding region" description="H-T-H motif" evidence="4">
    <location>
        <begin position="36"/>
        <end position="55"/>
    </location>
</feature>
<dbReference type="AlphaFoldDB" id="A0AAE5A6C3"/>
<protein>
    <submittedName>
        <fullName evidence="6">TetR/AcrR family transcriptional regulator</fullName>
    </submittedName>
</protein>
<organism evidence="6 7">
    <name type="scientific">Rhodococcus oxybenzonivorans</name>
    <dbReference type="NCBI Taxonomy" id="1990687"/>
    <lineage>
        <taxon>Bacteria</taxon>
        <taxon>Bacillati</taxon>
        <taxon>Actinomycetota</taxon>
        <taxon>Actinomycetes</taxon>
        <taxon>Mycobacteriales</taxon>
        <taxon>Nocardiaceae</taxon>
        <taxon>Rhodococcus</taxon>
    </lineage>
</organism>
<dbReference type="EMBL" id="JAWLUP010000026">
    <property type="protein sequence ID" value="MDV7265492.1"/>
    <property type="molecule type" value="Genomic_DNA"/>
</dbReference>
<evidence type="ECO:0000256" key="4">
    <source>
        <dbReference type="PROSITE-ProRule" id="PRU00335"/>
    </source>
</evidence>
<dbReference type="Pfam" id="PF00440">
    <property type="entry name" value="TetR_N"/>
    <property type="match status" value="1"/>
</dbReference>
<evidence type="ECO:0000313" key="7">
    <source>
        <dbReference type="Proteomes" id="UP001185863"/>
    </source>
</evidence>
<keyword evidence="1" id="KW-0805">Transcription regulation</keyword>
<reference evidence="6" key="1">
    <citation type="submission" date="2023-10" db="EMBL/GenBank/DDBJ databases">
        <title>Development of a sustainable strategy for remediation of hydrocarbon-contaminated territories based on the waste exchange concept.</title>
        <authorList>
            <person name="Krivoruchko A."/>
        </authorList>
    </citation>
    <scope>NUCLEOTIDE SEQUENCE</scope>
    <source>
        <strain evidence="6">IEGM 68</strain>
    </source>
</reference>
<evidence type="ECO:0000256" key="1">
    <source>
        <dbReference type="ARBA" id="ARBA00023015"/>
    </source>
</evidence>
<sequence>MTTSANRKRRSSTEVRRLITEAASADFLENGFDRTTIRSVARRAQVTESTVFRHFETKAELFRATAAAPLIAFVEDFARSLDVNPQQDPRDVTLRFAHGLYSLCSTNRQILISLAAGGSGGSSIEGAPLLSPCLQALVDVVHRYMEGTGYEAASDIRTTVRLTVALILGTSLAGKALFPAEIAESEIPPALADFILFGVGYRAEPKS</sequence>
<evidence type="ECO:0000256" key="3">
    <source>
        <dbReference type="ARBA" id="ARBA00023163"/>
    </source>
</evidence>
<dbReference type="PROSITE" id="PS50977">
    <property type="entry name" value="HTH_TETR_2"/>
    <property type="match status" value="1"/>
</dbReference>
<name>A0AAE5A6C3_9NOCA</name>
<feature type="domain" description="HTH tetR-type" evidence="5">
    <location>
        <begin position="13"/>
        <end position="73"/>
    </location>
</feature>
<dbReference type="InterPro" id="IPR009057">
    <property type="entry name" value="Homeodomain-like_sf"/>
</dbReference>
<dbReference type="GO" id="GO:0003700">
    <property type="term" value="F:DNA-binding transcription factor activity"/>
    <property type="evidence" value="ECO:0007669"/>
    <property type="project" value="TreeGrafter"/>
</dbReference>
<dbReference type="GO" id="GO:0000976">
    <property type="term" value="F:transcription cis-regulatory region binding"/>
    <property type="evidence" value="ECO:0007669"/>
    <property type="project" value="TreeGrafter"/>
</dbReference>
<dbReference type="PANTHER" id="PTHR30055:SF234">
    <property type="entry name" value="HTH-TYPE TRANSCRIPTIONAL REGULATOR BETI"/>
    <property type="match status" value="1"/>
</dbReference>
<evidence type="ECO:0000259" key="5">
    <source>
        <dbReference type="PROSITE" id="PS50977"/>
    </source>
</evidence>
<dbReference type="InterPro" id="IPR050109">
    <property type="entry name" value="HTH-type_TetR-like_transc_reg"/>
</dbReference>
<dbReference type="Proteomes" id="UP001185863">
    <property type="component" value="Unassembled WGS sequence"/>
</dbReference>
<keyword evidence="3" id="KW-0804">Transcription</keyword>
<dbReference type="Gene3D" id="1.10.357.10">
    <property type="entry name" value="Tetracycline Repressor, domain 2"/>
    <property type="match status" value="1"/>
</dbReference>
<proteinExistence type="predicted"/>
<dbReference type="InterPro" id="IPR001647">
    <property type="entry name" value="HTH_TetR"/>
</dbReference>
<gene>
    <name evidence="6" type="ORF">R4315_13160</name>
</gene>
<dbReference type="PANTHER" id="PTHR30055">
    <property type="entry name" value="HTH-TYPE TRANSCRIPTIONAL REGULATOR RUTR"/>
    <property type="match status" value="1"/>
</dbReference>
<dbReference type="SUPFAM" id="SSF46689">
    <property type="entry name" value="Homeodomain-like"/>
    <property type="match status" value="1"/>
</dbReference>
<dbReference type="RefSeq" id="WP_317744435.1">
    <property type="nucleotide sequence ID" value="NZ_JAWLUP010000026.1"/>
</dbReference>